<evidence type="ECO:0000313" key="1">
    <source>
        <dbReference type="EMBL" id="GMI85838.1"/>
    </source>
</evidence>
<proteinExistence type="predicted"/>
<comment type="caution">
    <text evidence="1">The sequence shown here is derived from an EMBL/GenBank/DDBJ whole genome shotgun (WGS) entry which is preliminary data.</text>
</comment>
<dbReference type="InterPro" id="IPR023393">
    <property type="entry name" value="START-like_dom_sf"/>
</dbReference>
<sequence length="76" mass="8804">MVEGDFTNFEGTWLIEQFDKGKRGEDGVISGEESKTTLWYLVDVKPKVWLSVRLVEGRLSKEIKTNLSCIREEPRE</sequence>
<accession>A0A9W7I081</accession>
<dbReference type="Proteomes" id="UP001165190">
    <property type="component" value="Unassembled WGS sequence"/>
</dbReference>
<dbReference type="PANTHER" id="PTHR34060:SF1">
    <property type="entry name" value="POLYKETIDE CYCLASE _ DEHYDRASE AND LIPID TRANSPORT PROTEIN"/>
    <property type="match status" value="1"/>
</dbReference>
<dbReference type="PANTHER" id="PTHR34060">
    <property type="entry name" value="POLYKETIDE CYCLASE / DEHYDRASE AND LIPID TRANSPORT PROTEIN"/>
    <property type="match status" value="1"/>
</dbReference>
<name>A0A9W7I081_HIBTR</name>
<protein>
    <submittedName>
        <fullName evidence="1">Uncharacterized protein</fullName>
    </submittedName>
</protein>
<organism evidence="1 2">
    <name type="scientific">Hibiscus trionum</name>
    <name type="common">Flower of an hour</name>
    <dbReference type="NCBI Taxonomy" id="183268"/>
    <lineage>
        <taxon>Eukaryota</taxon>
        <taxon>Viridiplantae</taxon>
        <taxon>Streptophyta</taxon>
        <taxon>Embryophyta</taxon>
        <taxon>Tracheophyta</taxon>
        <taxon>Spermatophyta</taxon>
        <taxon>Magnoliopsida</taxon>
        <taxon>eudicotyledons</taxon>
        <taxon>Gunneridae</taxon>
        <taxon>Pentapetalae</taxon>
        <taxon>rosids</taxon>
        <taxon>malvids</taxon>
        <taxon>Malvales</taxon>
        <taxon>Malvaceae</taxon>
        <taxon>Malvoideae</taxon>
        <taxon>Hibiscus</taxon>
    </lineage>
</organism>
<dbReference type="OrthoDB" id="5732at2759"/>
<dbReference type="EMBL" id="BSYR01000020">
    <property type="protein sequence ID" value="GMI85838.1"/>
    <property type="molecule type" value="Genomic_DNA"/>
</dbReference>
<keyword evidence="2" id="KW-1185">Reference proteome</keyword>
<reference evidence="1" key="1">
    <citation type="submission" date="2023-05" db="EMBL/GenBank/DDBJ databases">
        <title>Genome and transcriptome analyses reveal genes involved in the formation of fine ridges on petal epidermal cells in Hibiscus trionum.</title>
        <authorList>
            <person name="Koshimizu S."/>
            <person name="Masuda S."/>
            <person name="Ishii T."/>
            <person name="Shirasu K."/>
            <person name="Hoshino A."/>
            <person name="Arita M."/>
        </authorList>
    </citation>
    <scope>NUCLEOTIDE SEQUENCE</scope>
    <source>
        <strain evidence="1">Hamamatsu line</strain>
    </source>
</reference>
<dbReference type="Gene3D" id="3.30.530.20">
    <property type="match status" value="1"/>
</dbReference>
<dbReference type="AlphaFoldDB" id="A0A9W7I081"/>
<gene>
    <name evidence="1" type="ORF">HRI_002253100</name>
</gene>
<evidence type="ECO:0000313" key="2">
    <source>
        <dbReference type="Proteomes" id="UP001165190"/>
    </source>
</evidence>